<dbReference type="PANTHER" id="PTHR34107">
    <property type="entry name" value="SLL0198 PROTEIN-RELATED"/>
    <property type="match status" value="1"/>
</dbReference>
<dbReference type="PATRIC" id="fig|423471.3.peg.1765"/>
<dbReference type="Proteomes" id="UP000003477">
    <property type="component" value="Unassembled WGS sequence"/>
</dbReference>
<comment type="caution">
    <text evidence="2">The sequence shown here is derived from an EMBL/GenBank/DDBJ whole genome shotgun (WGS) entry which is preliminary data.</text>
</comment>
<proteinExistence type="predicted"/>
<dbReference type="EMBL" id="AESD01000293">
    <property type="protein sequence ID" value="EHJ13419.1"/>
    <property type="molecule type" value="Genomic_DNA"/>
</dbReference>
<evidence type="ECO:0000259" key="1">
    <source>
        <dbReference type="Pfam" id="PF05685"/>
    </source>
</evidence>
<dbReference type="InterPro" id="IPR012296">
    <property type="entry name" value="Nuclease_put_TT1808"/>
</dbReference>
<dbReference type="InterPro" id="IPR011335">
    <property type="entry name" value="Restrct_endonuc-II-like"/>
</dbReference>
<dbReference type="GeneID" id="88765629"/>
<dbReference type="PANTHER" id="PTHR34107:SF6">
    <property type="entry name" value="SLR0981 PROTEIN"/>
    <property type="match status" value="1"/>
</dbReference>
<dbReference type="RefSeq" id="WP_007310224.1">
    <property type="nucleotide sequence ID" value="NZ_AESD01000293.1"/>
</dbReference>
<dbReference type="InterPro" id="IPR008538">
    <property type="entry name" value="Uma2"/>
</dbReference>
<reference evidence="2 3" key="1">
    <citation type="journal article" date="2011" name="Front. Microbiol.">
        <title>Two Strains of Crocosphaera watsonii with Highly Conserved Genomes are Distinguished by Strain-Specific Features.</title>
        <authorList>
            <person name="Bench S.R."/>
            <person name="Ilikchyan I.N."/>
            <person name="Tripp H.J."/>
            <person name="Zehr J.P."/>
        </authorList>
    </citation>
    <scope>NUCLEOTIDE SEQUENCE [LARGE SCALE GENOMIC DNA]</scope>
    <source>
        <strain evidence="2 3">WH 0003</strain>
    </source>
</reference>
<evidence type="ECO:0000313" key="3">
    <source>
        <dbReference type="Proteomes" id="UP000003477"/>
    </source>
</evidence>
<dbReference type="AlphaFoldDB" id="G5J305"/>
<organism evidence="2 3">
    <name type="scientific">Crocosphaera watsonii WH 0003</name>
    <dbReference type="NCBI Taxonomy" id="423471"/>
    <lineage>
        <taxon>Bacteria</taxon>
        <taxon>Bacillati</taxon>
        <taxon>Cyanobacteriota</taxon>
        <taxon>Cyanophyceae</taxon>
        <taxon>Oscillatoriophycideae</taxon>
        <taxon>Chroococcales</taxon>
        <taxon>Aphanothecaceae</taxon>
        <taxon>Crocosphaera</taxon>
    </lineage>
</organism>
<accession>G5J305</accession>
<dbReference type="SUPFAM" id="SSF52980">
    <property type="entry name" value="Restriction endonuclease-like"/>
    <property type="match status" value="1"/>
</dbReference>
<dbReference type="Gene3D" id="3.90.1570.10">
    <property type="entry name" value="tt1808, chain A"/>
    <property type="match status" value="1"/>
</dbReference>
<dbReference type="Pfam" id="PF05685">
    <property type="entry name" value="Uma2"/>
    <property type="match status" value="1"/>
</dbReference>
<feature type="domain" description="Putative restriction endonuclease" evidence="1">
    <location>
        <begin position="17"/>
        <end position="187"/>
    </location>
</feature>
<evidence type="ECO:0000313" key="2">
    <source>
        <dbReference type="EMBL" id="EHJ13419.1"/>
    </source>
</evidence>
<sequence length="191" mass="22198">MNAYTINFDVITKINDEQFFQLCRNNPELKLEQNQNGEIIIMSPTGGETGNKNAELITDFCLWNRRQKFGQIFDSSTGFKLPLGSKRSPDVAYIQQERWDKLTQEEKEKFPPIAPDFVLELKSKTDSLKEVQKKMQEYMDNGVKLGWLINTEKKQVEIYRQGQEKEVLDNPQTLSGDDILPEFRLDLALIF</sequence>
<name>G5J305_CROWT</name>
<protein>
    <recommendedName>
        <fullName evidence="1">Putative restriction endonuclease domain-containing protein</fullName>
    </recommendedName>
</protein>
<dbReference type="CDD" id="cd06260">
    <property type="entry name" value="DUF820-like"/>
    <property type="match status" value="1"/>
</dbReference>
<gene>
    <name evidence="2" type="ORF">CWATWH0003_1886</name>
</gene>